<sequence length="254" mass="27408">MLLTFGMAWAMPWLLIYSVIRAVFLASRPAALFLAAFACAAALPAGQYWKRFPHAVFPMGFPLGAPQAGLPESGLPAMPGAVATILLRLPILKHLLAALGSFPADREELLRMLRTSSVVLSPEGVAGTWCATRDREVVYLKRRLGFVRVAIQAGADLVPVYHLGCSQLLEFWGSEALSRRCRVCCGFFFGRCGLPLPRCHPIITLVGAPVPVVQCDAPSEAQVAETHARFAAALVALFDALKHSMGPAWASRTL</sequence>
<evidence type="ECO:0000256" key="11">
    <source>
        <dbReference type="SAM" id="Phobius"/>
    </source>
</evidence>
<keyword evidence="8" id="KW-0443">Lipid metabolism</keyword>
<evidence type="ECO:0000256" key="3">
    <source>
        <dbReference type="ARBA" id="ARBA00022516"/>
    </source>
</evidence>
<evidence type="ECO:0000256" key="6">
    <source>
        <dbReference type="ARBA" id="ARBA00022824"/>
    </source>
</evidence>
<name>A0AAW1SL31_9CHLO</name>
<feature type="transmembrane region" description="Helical" evidence="11">
    <location>
        <begin position="6"/>
        <end position="24"/>
    </location>
</feature>
<keyword evidence="3" id="KW-0444">Lipid biosynthesis</keyword>
<evidence type="ECO:0000256" key="5">
    <source>
        <dbReference type="ARBA" id="ARBA00022692"/>
    </source>
</evidence>
<feature type="transmembrane region" description="Helical" evidence="11">
    <location>
        <begin position="31"/>
        <end position="49"/>
    </location>
</feature>
<dbReference type="InterPro" id="IPR007130">
    <property type="entry name" value="DAGAT"/>
</dbReference>
<evidence type="ECO:0008006" key="14">
    <source>
        <dbReference type="Google" id="ProtNLM"/>
    </source>
</evidence>
<evidence type="ECO:0000256" key="7">
    <source>
        <dbReference type="ARBA" id="ARBA00022989"/>
    </source>
</evidence>
<dbReference type="EMBL" id="JALJOU010000001">
    <property type="protein sequence ID" value="KAK9846559.1"/>
    <property type="molecule type" value="Genomic_DNA"/>
</dbReference>
<keyword evidence="10" id="KW-0012">Acyltransferase</keyword>
<dbReference type="SUPFAM" id="SSF69593">
    <property type="entry name" value="Glycerol-3-phosphate (1)-acyltransferase"/>
    <property type="match status" value="1"/>
</dbReference>
<evidence type="ECO:0000256" key="2">
    <source>
        <dbReference type="ARBA" id="ARBA00005420"/>
    </source>
</evidence>
<evidence type="ECO:0000313" key="12">
    <source>
        <dbReference type="EMBL" id="KAK9846559.1"/>
    </source>
</evidence>
<evidence type="ECO:0000256" key="4">
    <source>
        <dbReference type="ARBA" id="ARBA00022679"/>
    </source>
</evidence>
<keyword evidence="4" id="KW-0808">Transferase</keyword>
<evidence type="ECO:0000256" key="1">
    <source>
        <dbReference type="ARBA" id="ARBA00004477"/>
    </source>
</evidence>
<evidence type="ECO:0000256" key="10">
    <source>
        <dbReference type="ARBA" id="ARBA00023315"/>
    </source>
</evidence>
<comment type="similarity">
    <text evidence="2">Belongs to the diacylglycerol acyltransferase family.</text>
</comment>
<keyword evidence="9 11" id="KW-0472">Membrane</keyword>
<dbReference type="PANTHER" id="PTHR12317">
    <property type="entry name" value="DIACYLGLYCEROL O-ACYLTRANSFERASE"/>
    <property type="match status" value="1"/>
</dbReference>
<dbReference type="Pfam" id="PF03982">
    <property type="entry name" value="DAGAT"/>
    <property type="match status" value="1"/>
</dbReference>
<gene>
    <name evidence="12" type="ORF">WJX81_006558</name>
</gene>
<dbReference type="AlphaFoldDB" id="A0AAW1SL31"/>
<evidence type="ECO:0000256" key="8">
    <source>
        <dbReference type="ARBA" id="ARBA00023098"/>
    </source>
</evidence>
<dbReference type="GO" id="GO:0019432">
    <property type="term" value="P:triglyceride biosynthetic process"/>
    <property type="evidence" value="ECO:0007669"/>
    <property type="project" value="TreeGrafter"/>
</dbReference>
<dbReference type="Proteomes" id="UP001445335">
    <property type="component" value="Unassembled WGS sequence"/>
</dbReference>
<keyword evidence="5 11" id="KW-0812">Transmembrane</keyword>
<organism evidence="12 13">
    <name type="scientific">Elliptochloris bilobata</name>
    <dbReference type="NCBI Taxonomy" id="381761"/>
    <lineage>
        <taxon>Eukaryota</taxon>
        <taxon>Viridiplantae</taxon>
        <taxon>Chlorophyta</taxon>
        <taxon>core chlorophytes</taxon>
        <taxon>Trebouxiophyceae</taxon>
        <taxon>Trebouxiophyceae incertae sedis</taxon>
        <taxon>Elliptochloris clade</taxon>
        <taxon>Elliptochloris</taxon>
    </lineage>
</organism>
<keyword evidence="7 11" id="KW-1133">Transmembrane helix</keyword>
<dbReference type="GO" id="GO:0004144">
    <property type="term" value="F:diacylglycerol O-acyltransferase activity"/>
    <property type="evidence" value="ECO:0007669"/>
    <property type="project" value="TreeGrafter"/>
</dbReference>
<comment type="caution">
    <text evidence="12">The sequence shown here is derived from an EMBL/GenBank/DDBJ whole genome shotgun (WGS) entry which is preliminary data.</text>
</comment>
<keyword evidence="6" id="KW-0256">Endoplasmic reticulum</keyword>
<dbReference type="GO" id="GO:0005789">
    <property type="term" value="C:endoplasmic reticulum membrane"/>
    <property type="evidence" value="ECO:0007669"/>
    <property type="project" value="UniProtKB-SubCell"/>
</dbReference>
<evidence type="ECO:0000313" key="13">
    <source>
        <dbReference type="Proteomes" id="UP001445335"/>
    </source>
</evidence>
<dbReference type="PANTHER" id="PTHR12317:SF63">
    <property type="entry name" value="DIACYLGLYCEROL O-ACYLTRANSFERASE 2"/>
    <property type="match status" value="1"/>
</dbReference>
<accession>A0AAW1SL31</accession>
<protein>
    <recommendedName>
        <fullName evidence="14">Acyltransferase</fullName>
    </recommendedName>
</protein>
<reference evidence="12 13" key="1">
    <citation type="journal article" date="2024" name="Nat. Commun.">
        <title>Phylogenomics reveals the evolutionary origins of lichenization in chlorophyte algae.</title>
        <authorList>
            <person name="Puginier C."/>
            <person name="Libourel C."/>
            <person name="Otte J."/>
            <person name="Skaloud P."/>
            <person name="Haon M."/>
            <person name="Grisel S."/>
            <person name="Petersen M."/>
            <person name="Berrin J.G."/>
            <person name="Delaux P.M."/>
            <person name="Dal Grande F."/>
            <person name="Keller J."/>
        </authorList>
    </citation>
    <scope>NUCLEOTIDE SEQUENCE [LARGE SCALE GENOMIC DNA]</scope>
    <source>
        <strain evidence="12 13">SAG 245.80</strain>
    </source>
</reference>
<comment type="subcellular location">
    <subcellularLocation>
        <location evidence="1">Endoplasmic reticulum membrane</location>
        <topology evidence="1">Multi-pass membrane protein</topology>
    </subcellularLocation>
</comment>
<keyword evidence="13" id="KW-1185">Reference proteome</keyword>
<proteinExistence type="inferred from homology"/>
<evidence type="ECO:0000256" key="9">
    <source>
        <dbReference type="ARBA" id="ARBA00023136"/>
    </source>
</evidence>